<name>A0ABV9JJD6_9GAMM</name>
<dbReference type="Pfam" id="PF11215">
    <property type="entry name" value="DUF3010"/>
    <property type="match status" value="1"/>
</dbReference>
<dbReference type="RefSeq" id="WP_377331134.1">
    <property type="nucleotide sequence ID" value="NZ_JBHSGB010000001.1"/>
</dbReference>
<dbReference type="InterPro" id="IPR021378">
    <property type="entry name" value="DUF3010"/>
</dbReference>
<dbReference type="Proteomes" id="UP001595962">
    <property type="component" value="Unassembled WGS sequence"/>
</dbReference>
<comment type="caution">
    <text evidence="1">The sequence shown here is derived from an EMBL/GenBank/DDBJ whole genome shotgun (WGS) entry which is preliminary data.</text>
</comment>
<sequence length="143" mass="16038">MNRMRVCGVEIKSNEAILCLMASNQGLFELPDCRSNRLQLVNDQDPEQIRKFQFSLAKLAEDYRISHFVIRERPQKGKFAGSAIGFKIEAALQLIPSVETVILSSADIKESLSRTPVPIDFKETGLKGFQEPAFISAYAFLAK</sequence>
<reference evidence="2" key="1">
    <citation type="journal article" date="2019" name="Int. J. Syst. Evol. Microbiol.">
        <title>The Global Catalogue of Microorganisms (GCM) 10K type strain sequencing project: providing services to taxonomists for standard genome sequencing and annotation.</title>
        <authorList>
            <consortium name="The Broad Institute Genomics Platform"/>
            <consortium name="The Broad Institute Genome Sequencing Center for Infectious Disease"/>
            <person name="Wu L."/>
            <person name="Ma J."/>
        </authorList>
    </citation>
    <scope>NUCLEOTIDE SEQUENCE [LARGE SCALE GENOMIC DNA]</scope>
    <source>
        <strain evidence="2">DT28</strain>
    </source>
</reference>
<evidence type="ECO:0000313" key="2">
    <source>
        <dbReference type="Proteomes" id="UP001595962"/>
    </source>
</evidence>
<gene>
    <name evidence="1" type="ORF">ACFO3I_01415</name>
</gene>
<evidence type="ECO:0000313" key="1">
    <source>
        <dbReference type="EMBL" id="MFC4653674.1"/>
    </source>
</evidence>
<proteinExistence type="predicted"/>
<dbReference type="EMBL" id="JBHSGB010000001">
    <property type="protein sequence ID" value="MFC4653674.1"/>
    <property type="molecule type" value="Genomic_DNA"/>
</dbReference>
<accession>A0ABV9JJD6</accession>
<organism evidence="1 2">
    <name type="scientific">Rheinheimera marina</name>
    <dbReference type="NCBI Taxonomy" id="1774958"/>
    <lineage>
        <taxon>Bacteria</taxon>
        <taxon>Pseudomonadati</taxon>
        <taxon>Pseudomonadota</taxon>
        <taxon>Gammaproteobacteria</taxon>
        <taxon>Chromatiales</taxon>
        <taxon>Chromatiaceae</taxon>
        <taxon>Rheinheimera</taxon>
    </lineage>
</organism>
<protein>
    <submittedName>
        <fullName evidence="1">DUF3010 family protein</fullName>
    </submittedName>
</protein>
<keyword evidence="2" id="KW-1185">Reference proteome</keyword>